<dbReference type="SMART" id="SM00756">
    <property type="entry name" value="VKc"/>
    <property type="match status" value="1"/>
</dbReference>
<dbReference type="Pfam" id="PF07884">
    <property type="entry name" value="VKOR"/>
    <property type="match status" value="1"/>
</dbReference>
<dbReference type="InterPro" id="IPR038354">
    <property type="entry name" value="VKOR_sf"/>
</dbReference>
<keyword evidence="8" id="KW-1015">Disulfide bond</keyword>
<keyword evidence="4" id="KW-0874">Quinone</keyword>
<keyword evidence="5 10" id="KW-1133">Transmembrane helix</keyword>
<evidence type="ECO:0000256" key="2">
    <source>
        <dbReference type="ARBA" id="ARBA00006214"/>
    </source>
</evidence>
<dbReference type="InterPro" id="IPR012932">
    <property type="entry name" value="VKOR"/>
</dbReference>
<dbReference type="GO" id="GO:0016020">
    <property type="term" value="C:membrane"/>
    <property type="evidence" value="ECO:0007669"/>
    <property type="project" value="UniProtKB-SubCell"/>
</dbReference>
<evidence type="ECO:0000256" key="10">
    <source>
        <dbReference type="SAM" id="Phobius"/>
    </source>
</evidence>
<comment type="similarity">
    <text evidence="2">Belongs to the VKOR family.</text>
</comment>
<organism evidence="12">
    <name type="scientific">freshwater metagenome</name>
    <dbReference type="NCBI Taxonomy" id="449393"/>
    <lineage>
        <taxon>unclassified sequences</taxon>
        <taxon>metagenomes</taxon>
        <taxon>ecological metagenomes</taxon>
    </lineage>
</organism>
<keyword evidence="6" id="KW-0560">Oxidoreductase</keyword>
<sequence>MAQPLGMGKWWVALLAAATGVILTGVQTVERITLLNDPSAGLVCDVNEVLSCSQVLDAWQSSVVLGIPNAFIGGAIFAVLGSAALSSILGSTLSRAFLLAIWALALFFGVFATWYMLQTGFVIGALCLWCIGNTTAVGLIGAVLTHAVAKAGHLGAWASTAADAGLDVMVWLGWWLALAALVAIALI</sequence>
<gene>
    <name evidence="12" type="ORF">UFOPK3772_00109</name>
</gene>
<keyword evidence="3 10" id="KW-0812">Transmembrane</keyword>
<dbReference type="AlphaFoldDB" id="A0A6J7IE88"/>
<dbReference type="Gene3D" id="1.20.1440.130">
    <property type="entry name" value="VKOR domain"/>
    <property type="match status" value="1"/>
</dbReference>
<dbReference type="GO" id="GO:0016491">
    <property type="term" value="F:oxidoreductase activity"/>
    <property type="evidence" value="ECO:0007669"/>
    <property type="project" value="UniProtKB-KW"/>
</dbReference>
<feature type="transmembrane region" description="Helical" evidence="10">
    <location>
        <begin position="168"/>
        <end position="186"/>
    </location>
</feature>
<protein>
    <submittedName>
        <fullName evidence="12">Unannotated protein</fullName>
    </submittedName>
</protein>
<feature type="domain" description="Vitamin K epoxide reductase" evidence="11">
    <location>
        <begin position="6"/>
        <end position="148"/>
    </location>
</feature>
<reference evidence="12" key="1">
    <citation type="submission" date="2020-05" db="EMBL/GenBank/DDBJ databases">
        <authorList>
            <person name="Chiriac C."/>
            <person name="Salcher M."/>
            <person name="Ghai R."/>
            <person name="Kavagutti S V."/>
        </authorList>
    </citation>
    <scope>NUCLEOTIDE SEQUENCE</scope>
</reference>
<evidence type="ECO:0000259" key="11">
    <source>
        <dbReference type="SMART" id="SM00756"/>
    </source>
</evidence>
<evidence type="ECO:0000256" key="4">
    <source>
        <dbReference type="ARBA" id="ARBA00022719"/>
    </source>
</evidence>
<evidence type="ECO:0000256" key="5">
    <source>
        <dbReference type="ARBA" id="ARBA00022989"/>
    </source>
</evidence>
<keyword evidence="9" id="KW-0676">Redox-active center</keyword>
<feature type="transmembrane region" description="Helical" evidence="10">
    <location>
        <begin position="70"/>
        <end position="89"/>
    </location>
</feature>
<evidence type="ECO:0000313" key="12">
    <source>
        <dbReference type="EMBL" id="CAB4928597.1"/>
    </source>
</evidence>
<dbReference type="EMBL" id="CAFBNE010000002">
    <property type="protein sequence ID" value="CAB4928597.1"/>
    <property type="molecule type" value="Genomic_DNA"/>
</dbReference>
<evidence type="ECO:0000256" key="9">
    <source>
        <dbReference type="ARBA" id="ARBA00023284"/>
    </source>
</evidence>
<keyword evidence="7 10" id="KW-0472">Membrane</keyword>
<comment type="subcellular location">
    <subcellularLocation>
        <location evidence="1">Membrane</location>
        <topology evidence="1">Multi-pass membrane protein</topology>
    </subcellularLocation>
</comment>
<evidence type="ECO:0000256" key="1">
    <source>
        <dbReference type="ARBA" id="ARBA00004141"/>
    </source>
</evidence>
<evidence type="ECO:0000256" key="7">
    <source>
        <dbReference type="ARBA" id="ARBA00023136"/>
    </source>
</evidence>
<evidence type="ECO:0000256" key="3">
    <source>
        <dbReference type="ARBA" id="ARBA00022692"/>
    </source>
</evidence>
<dbReference type="GO" id="GO:0048038">
    <property type="term" value="F:quinone binding"/>
    <property type="evidence" value="ECO:0007669"/>
    <property type="project" value="UniProtKB-KW"/>
</dbReference>
<accession>A0A6J7IE88</accession>
<feature type="transmembrane region" description="Helical" evidence="10">
    <location>
        <begin position="96"/>
        <end position="117"/>
    </location>
</feature>
<feature type="transmembrane region" description="Helical" evidence="10">
    <location>
        <begin position="123"/>
        <end position="148"/>
    </location>
</feature>
<proteinExistence type="inferred from homology"/>
<evidence type="ECO:0000256" key="6">
    <source>
        <dbReference type="ARBA" id="ARBA00023002"/>
    </source>
</evidence>
<evidence type="ECO:0000256" key="8">
    <source>
        <dbReference type="ARBA" id="ARBA00023157"/>
    </source>
</evidence>
<name>A0A6J7IE88_9ZZZZ</name>